<keyword evidence="1" id="KW-0812">Transmembrane</keyword>
<feature type="transmembrane region" description="Helical" evidence="1">
    <location>
        <begin position="160"/>
        <end position="178"/>
    </location>
</feature>
<feature type="transmembrane region" description="Helical" evidence="1">
    <location>
        <begin position="30"/>
        <end position="53"/>
    </location>
</feature>
<protein>
    <submittedName>
        <fullName evidence="2">Uncharacterized protein</fullName>
    </submittedName>
</protein>
<accession>A0A4U8TCS9</accession>
<feature type="transmembrane region" description="Helical" evidence="1">
    <location>
        <begin position="190"/>
        <end position="219"/>
    </location>
</feature>
<gene>
    <name evidence="2" type="ORF">LS71_003340</name>
</gene>
<dbReference type="RefSeq" id="WP_034356971.1">
    <property type="nucleotide sequence ID" value="NZ_JRPR02000001.1"/>
</dbReference>
<dbReference type="OrthoDB" id="5325646at2"/>
<keyword evidence="1" id="KW-0472">Membrane</keyword>
<name>A0A4U8TCS9_9HELI</name>
<organism evidence="2 3">
    <name type="scientific">Helicobacter jaachi</name>
    <dbReference type="NCBI Taxonomy" id="1677920"/>
    <lineage>
        <taxon>Bacteria</taxon>
        <taxon>Pseudomonadati</taxon>
        <taxon>Campylobacterota</taxon>
        <taxon>Epsilonproteobacteria</taxon>
        <taxon>Campylobacterales</taxon>
        <taxon>Helicobacteraceae</taxon>
        <taxon>Helicobacter</taxon>
    </lineage>
</organism>
<feature type="transmembrane region" description="Helical" evidence="1">
    <location>
        <begin position="235"/>
        <end position="257"/>
    </location>
</feature>
<evidence type="ECO:0000256" key="1">
    <source>
        <dbReference type="SAM" id="Phobius"/>
    </source>
</evidence>
<feature type="transmembrane region" description="Helical" evidence="1">
    <location>
        <begin position="65"/>
        <end position="86"/>
    </location>
</feature>
<dbReference type="Proteomes" id="UP000029733">
    <property type="component" value="Unassembled WGS sequence"/>
</dbReference>
<reference evidence="2 3" key="1">
    <citation type="journal article" date="2014" name="Genome Announc.">
        <title>Draft genome sequences of eight enterohepatic helicobacter species isolated from both laboratory and wild rodents.</title>
        <authorList>
            <person name="Sheh A."/>
            <person name="Shen Z."/>
            <person name="Fox J.G."/>
        </authorList>
    </citation>
    <scope>NUCLEOTIDE SEQUENCE [LARGE SCALE GENOMIC DNA]</scope>
    <source>
        <strain evidence="2 3">MIT 09-6949</strain>
    </source>
</reference>
<dbReference type="EMBL" id="JRPR02000001">
    <property type="protein sequence ID" value="TLD97779.1"/>
    <property type="molecule type" value="Genomic_DNA"/>
</dbReference>
<evidence type="ECO:0000313" key="3">
    <source>
        <dbReference type="Proteomes" id="UP000029733"/>
    </source>
</evidence>
<evidence type="ECO:0000313" key="2">
    <source>
        <dbReference type="EMBL" id="TLD97779.1"/>
    </source>
</evidence>
<keyword evidence="1" id="KW-1133">Transmembrane helix</keyword>
<keyword evidence="3" id="KW-1185">Reference proteome</keyword>
<sequence>MSFIVCMGINLAVLAGIVWCLHKWLLRCKLRYVLGGMLAWLILFNAPISGIFATSSSFYVSLCGYMYALFDTPSFILILLSGIYLARFVCAMSIVRVSSSQNCIIESKHTESSTIKSYNPKSRAITSSVIESNIIESSATHPAWLYSALYTPFFPPRVQYVWIGFGLVLYMGFLGYFVDIYHLGFKMQLFVLSILSIFSYILCARSGFLLLICMLAYGLKILGDMNIFNYCIDPFLWIGCIIAAILRFGGVLVRFYYGGKNGEKVA</sequence>
<dbReference type="AlphaFoldDB" id="A0A4U8TCS9"/>
<comment type="caution">
    <text evidence="2">The sequence shown here is derived from an EMBL/GenBank/DDBJ whole genome shotgun (WGS) entry which is preliminary data.</text>
</comment>
<proteinExistence type="predicted"/>